<sequence length="325" mass="35333">MREQEIREEAALWVVRLGAGELPADAAEELRAWRERDPRHARALAFAEDTWSALGQLGAAPVETIPLAMPARARPVPRRPRRLLRRLAIAASLLLALGLGIEQGSQRLVPLLADASTGTGEIRSLRLADGSLVELDAQSAIDLAFSDRERRVRLLRGEAYFHPAPVSAAEPRPFVVEGAGGSSRALGTQFVVGLRDGGAWTGVLEHSVAVSLEHEPRDGARERVLQQGQSAGYDAEHGVQPLQVDLQRATGWRRGMLVFEAVPLQQVVAQINRYRPGRLVIADADLARREVSGMFRLDSLDSALDTLARELGASRVGLPGLTLLY</sequence>
<dbReference type="Pfam" id="PF16220">
    <property type="entry name" value="DUF4880"/>
    <property type="match status" value="1"/>
</dbReference>
<organism evidence="3 4">
    <name type="scientific">Pseudomonas kuykendallii</name>
    <dbReference type="NCBI Taxonomy" id="1007099"/>
    <lineage>
        <taxon>Bacteria</taxon>
        <taxon>Pseudomonadati</taxon>
        <taxon>Pseudomonadota</taxon>
        <taxon>Gammaproteobacteria</taxon>
        <taxon>Pseudomonadales</taxon>
        <taxon>Pseudomonadaceae</taxon>
        <taxon>Pseudomonas</taxon>
    </lineage>
</organism>
<dbReference type="InterPro" id="IPR032623">
    <property type="entry name" value="FecR_N"/>
</dbReference>
<dbReference type="STRING" id="1007099.SAMN05216287_0612"/>
<dbReference type="InterPro" id="IPR012373">
    <property type="entry name" value="Ferrdict_sens_TM"/>
</dbReference>
<feature type="domain" description="FecR protein" evidence="1">
    <location>
        <begin position="114"/>
        <end position="208"/>
    </location>
</feature>
<dbReference type="PANTHER" id="PTHR30273">
    <property type="entry name" value="PERIPLASMIC SIGNAL SENSOR AND SIGMA FACTOR ACTIVATOR FECR-RELATED"/>
    <property type="match status" value="1"/>
</dbReference>
<keyword evidence="4" id="KW-1185">Reference proteome</keyword>
<dbReference type="InterPro" id="IPR006860">
    <property type="entry name" value="FecR"/>
</dbReference>
<dbReference type="PANTHER" id="PTHR30273:SF2">
    <property type="entry name" value="PROTEIN FECR"/>
    <property type="match status" value="1"/>
</dbReference>
<feature type="domain" description="FecR N-terminal" evidence="2">
    <location>
        <begin position="8"/>
        <end position="49"/>
    </location>
</feature>
<gene>
    <name evidence="3" type="ORF">SAMN05216287_0612</name>
</gene>
<dbReference type="Gene3D" id="3.55.50.30">
    <property type="match status" value="1"/>
</dbReference>
<accession>A0A1H2SC34</accession>
<dbReference type="PIRSF" id="PIRSF018266">
    <property type="entry name" value="FecR"/>
    <property type="match status" value="1"/>
</dbReference>
<dbReference type="Proteomes" id="UP000243778">
    <property type="component" value="Unassembled WGS sequence"/>
</dbReference>
<evidence type="ECO:0000259" key="1">
    <source>
        <dbReference type="Pfam" id="PF04773"/>
    </source>
</evidence>
<evidence type="ECO:0000313" key="4">
    <source>
        <dbReference type="Proteomes" id="UP000243778"/>
    </source>
</evidence>
<evidence type="ECO:0000313" key="3">
    <source>
        <dbReference type="EMBL" id="SDW29140.1"/>
    </source>
</evidence>
<protein>
    <submittedName>
        <fullName evidence="3">FecR family protein</fullName>
    </submittedName>
</protein>
<dbReference type="AlphaFoldDB" id="A0A1H2SC34"/>
<evidence type="ECO:0000259" key="2">
    <source>
        <dbReference type="Pfam" id="PF16220"/>
    </source>
</evidence>
<dbReference type="EMBL" id="FNNU01000001">
    <property type="protein sequence ID" value="SDW29140.1"/>
    <property type="molecule type" value="Genomic_DNA"/>
</dbReference>
<name>A0A1H2SC34_9PSED</name>
<proteinExistence type="predicted"/>
<dbReference type="Pfam" id="PF04773">
    <property type="entry name" value="FecR"/>
    <property type="match status" value="1"/>
</dbReference>
<reference evidence="4" key="1">
    <citation type="submission" date="2016-10" db="EMBL/GenBank/DDBJ databases">
        <authorList>
            <person name="Varghese N."/>
            <person name="Submissions S."/>
        </authorList>
    </citation>
    <scope>NUCLEOTIDE SEQUENCE [LARGE SCALE GENOMIC DNA]</scope>
    <source>
        <strain evidence="4">NRRL B-59562</strain>
    </source>
</reference>
<dbReference type="GO" id="GO:0016989">
    <property type="term" value="F:sigma factor antagonist activity"/>
    <property type="evidence" value="ECO:0007669"/>
    <property type="project" value="TreeGrafter"/>
</dbReference>
<dbReference type="Gene3D" id="2.60.120.1440">
    <property type="match status" value="1"/>
</dbReference>